<protein>
    <submittedName>
        <fullName evidence="11">Dickkopf WNT signaling pathway inhibitor 3a</fullName>
    </submittedName>
</protein>
<dbReference type="GeneID" id="111832970"/>
<evidence type="ECO:0000259" key="10">
    <source>
        <dbReference type="Pfam" id="PF04706"/>
    </source>
</evidence>
<feature type="signal peptide" evidence="9">
    <location>
        <begin position="1"/>
        <end position="27"/>
    </location>
</feature>
<dbReference type="InterPro" id="IPR039863">
    <property type="entry name" value="DKK1-4"/>
</dbReference>
<dbReference type="GO" id="GO:0005615">
    <property type="term" value="C:extracellular space"/>
    <property type="evidence" value="ECO:0007669"/>
    <property type="project" value="TreeGrafter"/>
</dbReference>
<keyword evidence="5" id="KW-0879">Wnt signaling pathway</keyword>
<feature type="domain" description="Dickkopf N-terminal cysteine-rich" evidence="10">
    <location>
        <begin position="148"/>
        <end position="198"/>
    </location>
</feature>
<dbReference type="CTD" id="570418"/>
<feature type="chain" id="PRO_5017263786" evidence="9">
    <location>
        <begin position="28"/>
        <end position="307"/>
    </location>
</feature>
<sequence length="307" mass="34152">MMLDPKARMMQLAALVLCIFQLHGVAPQTTVSPEPEPEATRPVDANLAEGHTTLNDMFREVEKLMEDTQHKLEEAVYKMDNESAKSMLYVHDLPSNYQEESGAEHAAGNQSVHTGEVTGEVTDNSTGATHFSRSLTQPDGRKNEIDRECLIDEDCSVGHYCLYDILQSRCLPCKTVDAACTKDEECCAGQLCVWGQCSENSSKGEAGTICQYQSECRANLCCAFHKALLFPVCTGRPLERERCRIPSNHLMELLSWDMEGEGPREYCPCAAELQCQPLGRGSLCLRPQNSSSEDLDDTFYSETDYIV</sequence>
<evidence type="ECO:0000313" key="11">
    <source>
        <dbReference type="Ensembl" id="ENSPKIP00000029342.1"/>
    </source>
</evidence>
<evidence type="ECO:0000256" key="4">
    <source>
        <dbReference type="ARBA" id="ARBA00022525"/>
    </source>
</evidence>
<evidence type="ECO:0000256" key="2">
    <source>
        <dbReference type="ARBA" id="ARBA00010842"/>
    </source>
</evidence>
<evidence type="ECO:0000256" key="9">
    <source>
        <dbReference type="SAM" id="SignalP"/>
    </source>
</evidence>
<keyword evidence="7" id="KW-1015">Disulfide bond</keyword>
<evidence type="ECO:0000256" key="7">
    <source>
        <dbReference type="ARBA" id="ARBA00023157"/>
    </source>
</evidence>
<dbReference type="KEGG" id="pki:111832970"/>
<dbReference type="AlphaFoldDB" id="A0A3B3SF11"/>
<dbReference type="GO" id="GO:0048019">
    <property type="term" value="F:receptor antagonist activity"/>
    <property type="evidence" value="ECO:0007669"/>
    <property type="project" value="TreeGrafter"/>
</dbReference>
<name>A0A3B3SF11_9TELE</name>
<dbReference type="FunFam" id="2.10.80.10:FF:000008">
    <property type="entry name" value="Dickkopf WNT-signaling pathway inhibitor 3a"/>
    <property type="match status" value="1"/>
</dbReference>
<evidence type="ECO:0000256" key="1">
    <source>
        <dbReference type="ARBA" id="ARBA00004613"/>
    </source>
</evidence>
<dbReference type="Proteomes" id="UP000261540">
    <property type="component" value="Unplaced"/>
</dbReference>
<keyword evidence="6 9" id="KW-0732">Signal</keyword>
<reference evidence="11" key="2">
    <citation type="submission" date="2025-09" db="UniProtKB">
        <authorList>
            <consortium name="Ensembl"/>
        </authorList>
    </citation>
    <scope>IDENTIFICATION</scope>
</reference>
<keyword evidence="4" id="KW-0964">Secreted</keyword>
<dbReference type="Pfam" id="PF04706">
    <property type="entry name" value="Dickkopf_N"/>
    <property type="match status" value="1"/>
</dbReference>
<dbReference type="Gene3D" id="2.10.80.10">
    <property type="entry name" value="Lipase, subunit A"/>
    <property type="match status" value="1"/>
</dbReference>
<organism evidence="11 12">
    <name type="scientific">Paramormyrops kingsleyae</name>
    <dbReference type="NCBI Taxonomy" id="1676925"/>
    <lineage>
        <taxon>Eukaryota</taxon>
        <taxon>Metazoa</taxon>
        <taxon>Chordata</taxon>
        <taxon>Craniata</taxon>
        <taxon>Vertebrata</taxon>
        <taxon>Euteleostomi</taxon>
        <taxon>Actinopterygii</taxon>
        <taxon>Neopterygii</taxon>
        <taxon>Teleostei</taxon>
        <taxon>Osteoglossocephala</taxon>
        <taxon>Osteoglossomorpha</taxon>
        <taxon>Osteoglossiformes</taxon>
        <taxon>Mormyridae</taxon>
        <taxon>Paramormyrops</taxon>
    </lineage>
</organism>
<dbReference type="InterPro" id="IPR047300">
    <property type="entry name" value="Dkk3_Cys2"/>
</dbReference>
<reference evidence="11" key="1">
    <citation type="submission" date="2025-08" db="UniProtKB">
        <authorList>
            <consortium name="Ensembl"/>
        </authorList>
    </citation>
    <scope>IDENTIFICATION</scope>
</reference>
<evidence type="ECO:0000256" key="8">
    <source>
        <dbReference type="SAM" id="MobiDB-lite"/>
    </source>
</evidence>
<keyword evidence="3" id="KW-0217">Developmental protein</keyword>
<dbReference type="GO" id="GO:0039706">
    <property type="term" value="F:co-receptor binding"/>
    <property type="evidence" value="ECO:0007669"/>
    <property type="project" value="TreeGrafter"/>
</dbReference>
<dbReference type="GeneTree" id="ENSGT00390000000221"/>
<dbReference type="PANTHER" id="PTHR12113:SF8">
    <property type="entry name" value="DICKKOPF-RELATED PROTEIN 3"/>
    <property type="match status" value="1"/>
</dbReference>
<dbReference type="InterPro" id="IPR006796">
    <property type="entry name" value="Dickkopf_N"/>
</dbReference>
<evidence type="ECO:0000256" key="6">
    <source>
        <dbReference type="ARBA" id="ARBA00022729"/>
    </source>
</evidence>
<dbReference type="STRING" id="1676925.ENSPKIP00000029342"/>
<dbReference type="Ensembl" id="ENSPKIT00000010139.1">
    <property type="protein sequence ID" value="ENSPKIP00000029342.1"/>
    <property type="gene ID" value="ENSPKIG00000010629.1"/>
</dbReference>
<keyword evidence="12" id="KW-1185">Reference proteome</keyword>
<dbReference type="PANTHER" id="PTHR12113">
    <property type="entry name" value="DICKKOPF3-LIKE 3"/>
    <property type="match status" value="1"/>
</dbReference>
<feature type="region of interest" description="Disordered" evidence="8">
    <location>
        <begin position="99"/>
        <end position="139"/>
    </location>
</feature>
<comment type="subcellular location">
    <subcellularLocation>
        <location evidence="1">Secreted</location>
    </subcellularLocation>
</comment>
<evidence type="ECO:0000313" key="12">
    <source>
        <dbReference type="Proteomes" id="UP000261540"/>
    </source>
</evidence>
<dbReference type="GO" id="GO:0016055">
    <property type="term" value="P:Wnt signaling pathway"/>
    <property type="evidence" value="ECO:0007669"/>
    <property type="project" value="UniProtKB-KW"/>
</dbReference>
<dbReference type="RefSeq" id="XP_023646564.1">
    <property type="nucleotide sequence ID" value="XM_023790796.2"/>
</dbReference>
<dbReference type="CDD" id="cd23274">
    <property type="entry name" value="Dkk3_Cys2"/>
    <property type="match status" value="1"/>
</dbReference>
<dbReference type="OrthoDB" id="6359792at2759"/>
<feature type="compositionally biased region" description="Polar residues" evidence="8">
    <location>
        <begin position="121"/>
        <end position="137"/>
    </location>
</feature>
<accession>A0A3B3SF11</accession>
<feature type="region of interest" description="Disordered" evidence="8">
    <location>
        <begin position="28"/>
        <end position="47"/>
    </location>
</feature>
<comment type="similarity">
    <text evidence="2">Belongs to the dickkopf family.</text>
</comment>
<evidence type="ECO:0000256" key="3">
    <source>
        <dbReference type="ARBA" id="ARBA00022473"/>
    </source>
</evidence>
<evidence type="ECO:0000256" key="5">
    <source>
        <dbReference type="ARBA" id="ARBA00022687"/>
    </source>
</evidence>
<proteinExistence type="inferred from homology"/>
<dbReference type="GO" id="GO:0090090">
    <property type="term" value="P:negative regulation of canonical Wnt signaling pathway"/>
    <property type="evidence" value="ECO:0007669"/>
    <property type="project" value="TreeGrafter"/>
</dbReference>